<dbReference type="InterPro" id="IPR023753">
    <property type="entry name" value="FAD/NAD-binding_dom"/>
</dbReference>
<dbReference type="InterPro" id="IPR052541">
    <property type="entry name" value="SQRD"/>
</dbReference>
<reference evidence="2 3" key="1">
    <citation type="submission" date="2016-10" db="EMBL/GenBank/DDBJ databases">
        <authorList>
            <person name="de Groot N.N."/>
        </authorList>
    </citation>
    <scope>NUCLEOTIDE SEQUENCE [LARGE SCALE GENOMIC DNA]</scope>
    <source>
        <strain evidence="2 3">AA1</strain>
    </source>
</reference>
<dbReference type="OrthoDB" id="9802771at2"/>
<dbReference type="SUPFAM" id="SSF51905">
    <property type="entry name" value="FAD/NAD(P)-binding domain"/>
    <property type="match status" value="2"/>
</dbReference>
<accession>A0A1G5AMU8</accession>
<dbReference type="AlphaFoldDB" id="A0A1G5AMU8"/>
<dbReference type="STRING" id="419481.SAMN05216233_101320"/>
<dbReference type="RefSeq" id="WP_092207586.1">
    <property type="nucleotide sequence ID" value="NZ_FMUX01000001.1"/>
</dbReference>
<dbReference type="Pfam" id="PF07992">
    <property type="entry name" value="Pyr_redox_2"/>
    <property type="match status" value="1"/>
</dbReference>
<dbReference type="InterPro" id="IPR036188">
    <property type="entry name" value="FAD/NAD-bd_sf"/>
</dbReference>
<evidence type="ECO:0000313" key="3">
    <source>
        <dbReference type="Proteomes" id="UP000198870"/>
    </source>
</evidence>
<gene>
    <name evidence="2" type="ORF">SAMN05216233_101320</name>
</gene>
<evidence type="ECO:0000259" key="1">
    <source>
        <dbReference type="Pfam" id="PF07992"/>
    </source>
</evidence>
<dbReference type="PANTHER" id="PTHR43755:SF1">
    <property type="entry name" value="FAD-DEPENDENT PYRIDINE NUCLEOTIDE-DISULPHIDE OXIDOREDUCTASE"/>
    <property type="match status" value="1"/>
</dbReference>
<proteinExistence type="predicted"/>
<name>A0A1G5AMU8_9BACT</name>
<keyword evidence="3" id="KW-1185">Reference proteome</keyword>
<feature type="domain" description="FAD/NAD(P)-binding" evidence="1">
    <location>
        <begin position="3"/>
        <end position="124"/>
    </location>
</feature>
<protein>
    <submittedName>
        <fullName evidence="2">Sulfide:quinone oxidoreductase</fullName>
    </submittedName>
</protein>
<evidence type="ECO:0000313" key="2">
    <source>
        <dbReference type="EMBL" id="SCX79228.1"/>
    </source>
</evidence>
<sequence>MKKIVILGSGAGGTMAAAHLRKQLSITEWSITIVDNDEEHHYQPGWLFIPFGIYTREDCVKPKRDFIPKGVEFLLDEVVGINPDQNYAETKANGKLAYDILIVATGCDIAPDEVEGLEEWNADPEGNEHTIFSLSGALALAKRLKRFEKGKLVFNIAEMPHKCPVVPMEFVFLADWYFRVNGVRDDVEIELVTPNTGIFTKPIATKVLSKTAEEKNILVKPNFDLAEVDTSGKRLISPSGETADYDLMVSTMPNLGADFIDESGLGDGMGYLMTDHHTLKSVKYDNIYAVGDVSNVPTSKAGSVAHYQAELVTENILREIDGLEPKASFDGHSTCFIVSGYDKAFLFDFNYKTEPLPGKYPFPALGPFDLVGESHMNYWGKMMFKWVYWNLLLTGKELPLEPQMSMAGKFWPAFAK</sequence>
<dbReference type="GO" id="GO:0016491">
    <property type="term" value="F:oxidoreductase activity"/>
    <property type="evidence" value="ECO:0007669"/>
    <property type="project" value="InterPro"/>
</dbReference>
<dbReference type="PANTHER" id="PTHR43755">
    <property type="match status" value="1"/>
</dbReference>
<dbReference type="PRINTS" id="PR00368">
    <property type="entry name" value="FADPNR"/>
</dbReference>
<dbReference type="EMBL" id="FMUX01000001">
    <property type="protein sequence ID" value="SCX79228.1"/>
    <property type="molecule type" value="Genomic_DNA"/>
</dbReference>
<dbReference type="Gene3D" id="3.50.50.60">
    <property type="entry name" value="FAD/NAD(P)-binding domain"/>
    <property type="match status" value="2"/>
</dbReference>
<organism evidence="2 3">
    <name type="scientific">Desulfoluna spongiiphila</name>
    <dbReference type="NCBI Taxonomy" id="419481"/>
    <lineage>
        <taxon>Bacteria</taxon>
        <taxon>Pseudomonadati</taxon>
        <taxon>Thermodesulfobacteriota</taxon>
        <taxon>Desulfobacteria</taxon>
        <taxon>Desulfobacterales</taxon>
        <taxon>Desulfolunaceae</taxon>
        <taxon>Desulfoluna</taxon>
    </lineage>
</organism>
<dbReference type="Proteomes" id="UP000198870">
    <property type="component" value="Unassembled WGS sequence"/>
</dbReference>